<evidence type="ECO:0008006" key="3">
    <source>
        <dbReference type="Google" id="ProtNLM"/>
    </source>
</evidence>
<dbReference type="OrthoDB" id="196493at2759"/>
<evidence type="ECO:0000313" key="1">
    <source>
        <dbReference type="EMBL" id="TRY84666.1"/>
    </source>
</evidence>
<evidence type="ECO:0000313" key="2">
    <source>
        <dbReference type="Proteomes" id="UP000316079"/>
    </source>
</evidence>
<dbReference type="InterPro" id="IPR017853">
    <property type="entry name" value="GH"/>
</dbReference>
<accession>A0A553Q422</accession>
<comment type="caution">
    <text evidence="1">The sequence shown here is derived from an EMBL/GenBank/DDBJ whole genome shotgun (WGS) entry which is preliminary data.</text>
</comment>
<dbReference type="GO" id="GO:0003844">
    <property type="term" value="F:1,4-alpha-glucan branching enzyme activity"/>
    <property type="evidence" value="ECO:0007669"/>
    <property type="project" value="TreeGrafter"/>
</dbReference>
<dbReference type="AlphaFoldDB" id="A0A553Q422"/>
<dbReference type="EMBL" id="SRMA01026394">
    <property type="protein sequence ID" value="TRY84666.1"/>
    <property type="molecule type" value="Genomic_DNA"/>
</dbReference>
<dbReference type="PANTHER" id="PTHR43651:SF3">
    <property type="entry name" value="1,4-ALPHA-GLUCAN-BRANCHING ENZYME"/>
    <property type="match status" value="1"/>
</dbReference>
<dbReference type="GO" id="GO:0005978">
    <property type="term" value="P:glycogen biosynthetic process"/>
    <property type="evidence" value="ECO:0007669"/>
    <property type="project" value="TreeGrafter"/>
</dbReference>
<reference evidence="1 2" key="1">
    <citation type="journal article" date="2019" name="Sci. Data">
        <title>Hybrid genome assembly and annotation of Danionella translucida.</title>
        <authorList>
            <person name="Kadobianskyi M."/>
            <person name="Schulze L."/>
            <person name="Schuelke M."/>
            <person name="Judkewitz B."/>
        </authorList>
    </citation>
    <scope>NUCLEOTIDE SEQUENCE [LARGE SCALE GENOMIC DNA]</scope>
    <source>
        <strain evidence="1 2">Bolton</strain>
    </source>
</reference>
<gene>
    <name evidence="1" type="ORF">DNTS_000364</name>
</gene>
<dbReference type="GO" id="GO:0005737">
    <property type="term" value="C:cytoplasm"/>
    <property type="evidence" value="ECO:0007669"/>
    <property type="project" value="TreeGrafter"/>
</dbReference>
<dbReference type="Proteomes" id="UP000316079">
    <property type="component" value="Unassembled WGS sequence"/>
</dbReference>
<dbReference type="PANTHER" id="PTHR43651">
    <property type="entry name" value="1,4-ALPHA-GLUCAN-BRANCHING ENZYME"/>
    <property type="match status" value="1"/>
</dbReference>
<dbReference type="Gene3D" id="3.20.20.80">
    <property type="entry name" value="Glycosidases"/>
    <property type="match status" value="1"/>
</dbReference>
<proteinExistence type="predicted"/>
<name>A0A553Q422_9TELE</name>
<organism evidence="1 2">
    <name type="scientific">Danionella cerebrum</name>
    <dbReference type="NCBI Taxonomy" id="2873325"/>
    <lineage>
        <taxon>Eukaryota</taxon>
        <taxon>Metazoa</taxon>
        <taxon>Chordata</taxon>
        <taxon>Craniata</taxon>
        <taxon>Vertebrata</taxon>
        <taxon>Euteleostomi</taxon>
        <taxon>Actinopterygii</taxon>
        <taxon>Neopterygii</taxon>
        <taxon>Teleostei</taxon>
        <taxon>Ostariophysi</taxon>
        <taxon>Cypriniformes</taxon>
        <taxon>Danionidae</taxon>
        <taxon>Danioninae</taxon>
        <taxon>Danionella</taxon>
    </lineage>
</organism>
<sequence>MEEYRFDGFRFDGVTSMLYHHHGIGSGFSGDYNEYFGLQVDEDSIIYLMLANHILHSLYPDCITIAEDVSGMPTLCRPVQEGGLGFDYRLAMAIPDKWIQILKEFKDEDWNMGNIVFTMTNRRHGEKCIAYAESHDQVPAPWC</sequence>
<protein>
    <recommendedName>
        <fullName evidence="3">Glycosyl hydrolase family 13 catalytic domain-containing protein</fullName>
    </recommendedName>
</protein>
<dbReference type="SUPFAM" id="SSF51445">
    <property type="entry name" value="(Trans)glycosidases"/>
    <property type="match status" value="1"/>
</dbReference>
<keyword evidence="2" id="KW-1185">Reference proteome</keyword>
<dbReference type="STRING" id="623744.A0A553Q422"/>